<dbReference type="NCBIfam" id="NF033594">
    <property type="entry name" value="transpos_ISNCY_2"/>
    <property type="match status" value="1"/>
</dbReference>
<dbReference type="PROSITE" id="PS50994">
    <property type="entry name" value="INTEGRASE"/>
    <property type="match status" value="1"/>
</dbReference>
<dbReference type="Pfam" id="PF13551">
    <property type="entry name" value="HTH_29"/>
    <property type="match status" value="1"/>
</dbReference>
<dbReference type="InterPro" id="IPR047797">
    <property type="entry name" value="ISNCY_transpos"/>
</dbReference>
<organism evidence="2 3">
    <name type="scientific">Granulicella rosea</name>
    <dbReference type="NCBI Taxonomy" id="474952"/>
    <lineage>
        <taxon>Bacteria</taxon>
        <taxon>Pseudomonadati</taxon>
        <taxon>Acidobacteriota</taxon>
        <taxon>Terriglobia</taxon>
        <taxon>Terriglobales</taxon>
        <taxon>Acidobacteriaceae</taxon>
        <taxon>Granulicella</taxon>
    </lineage>
</organism>
<dbReference type="InterPro" id="IPR001584">
    <property type="entry name" value="Integrase_cat-core"/>
</dbReference>
<dbReference type="PANTHER" id="PTHR35004">
    <property type="entry name" value="TRANSPOSASE RV3428C-RELATED"/>
    <property type="match status" value="1"/>
</dbReference>
<sequence>MSERDLKRIEVLSEVRAGRRTVAAAAAVLAVSERQAYRLLARYEADGGGGLIHQARGRTSNRSKNEGIRKYAVELVRTRYADFGPTLATDMLFDKHQLRVGKETLRRWLIADGVWLSRVQRKTFHQPRLRREHLGELIQIDGSDHRWFEQRGEPCTLLVFIDDATSKLMQLRFVPSESTDSYFAALHGYIEAHGCPVAFYSDKHKVFRVNKPHAKGGQGMTQFGSALAEFNIEILCANSTYTSTAVSTTVYEAGAALVILTFA</sequence>
<feature type="domain" description="Integrase catalytic" evidence="1">
    <location>
        <begin position="123"/>
        <end position="263"/>
    </location>
</feature>
<dbReference type="EMBL" id="FZOU01000004">
    <property type="protein sequence ID" value="SNT13251.1"/>
    <property type="molecule type" value="Genomic_DNA"/>
</dbReference>
<accession>A0A239K5E6</accession>
<evidence type="ECO:0000313" key="2">
    <source>
        <dbReference type="EMBL" id="SNT13251.1"/>
    </source>
</evidence>
<evidence type="ECO:0000313" key="3">
    <source>
        <dbReference type="Proteomes" id="UP000198356"/>
    </source>
</evidence>
<dbReference type="Proteomes" id="UP000198356">
    <property type="component" value="Unassembled WGS sequence"/>
</dbReference>
<dbReference type="InterPro" id="IPR012337">
    <property type="entry name" value="RNaseH-like_sf"/>
</dbReference>
<dbReference type="InterPro" id="IPR009057">
    <property type="entry name" value="Homeodomain-like_sf"/>
</dbReference>
<reference evidence="2 3" key="1">
    <citation type="submission" date="2017-06" db="EMBL/GenBank/DDBJ databases">
        <authorList>
            <person name="Kim H.J."/>
            <person name="Triplett B.A."/>
        </authorList>
    </citation>
    <scope>NUCLEOTIDE SEQUENCE [LARGE SCALE GENOMIC DNA]</scope>
    <source>
        <strain evidence="2 3">DSM 18704</strain>
    </source>
</reference>
<evidence type="ECO:0000259" key="1">
    <source>
        <dbReference type="PROSITE" id="PS50994"/>
    </source>
</evidence>
<dbReference type="GO" id="GO:0015074">
    <property type="term" value="P:DNA integration"/>
    <property type="evidence" value="ECO:0007669"/>
    <property type="project" value="InterPro"/>
</dbReference>
<dbReference type="InterPro" id="IPR036397">
    <property type="entry name" value="RNaseH_sf"/>
</dbReference>
<dbReference type="Gene3D" id="3.30.420.10">
    <property type="entry name" value="Ribonuclease H-like superfamily/Ribonuclease H"/>
    <property type="match status" value="1"/>
</dbReference>
<protein>
    <submittedName>
        <fullName evidence="2">Helix-turn-helix domain-containing protein</fullName>
    </submittedName>
</protein>
<keyword evidence="3" id="KW-1185">Reference proteome</keyword>
<dbReference type="SUPFAM" id="SSF53098">
    <property type="entry name" value="Ribonuclease H-like"/>
    <property type="match status" value="1"/>
</dbReference>
<gene>
    <name evidence="2" type="ORF">SAMN05421770_104308</name>
</gene>
<proteinExistence type="predicted"/>
<dbReference type="GO" id="GO:0003676">
    <property type="term" value="F:nucleic acid binding"/>
    <property type="evidence" value="ECO:0007669"/>
    <property type="project" value="InterPro"/>
</dbReference>
<dbReference type="SUPFAM" id="SSF46689">
    <property type="entry name" value="Homeodomain-like"/>
    <property type="match status" value="1"/>
</dbReference>
<name>A0A239K5E6_9BACT</name>
<dbReference type="AlphaFoldDB" id="A0A239K5E6"/>
<dbReference type="PANTHER" id="PTHR35004:SF7">
    <property type="entry name" value="INTEGRASE PROTEIN"/>
    <property type="match status" value="1"/>
</dbReference>